<dbReference type="EMBL" id="JBBHLL010000016">
    <property type="protein sequence ID" value="KAK7830937.1"/>
    <property type="molecule type" value="Genomic_DNA"/>
</dbReference>
<evidence type="ECO:0000313" key="1">
    <source>
        <dbReference type="EMBL" id="KAK7830937.1"/>
    </source>
</evidence>
<organism evidence="1 2">
    <name type="scientific">Myodes glareolus</name>
    <name type="common">Bank vole</name>
    <name type="synonym">Clethrionomys glareolus</name>
    <dbReference type="NCBI Taxonomy" id="447135"/>
    <lineage>
        <taxon>Eukaryota</taxon>
        <taxon>Metazoa</taxon>
        <taxon>Chordata</taxon>
        <taxon>Craniata</taxon>
        <taxon>Vertebrata</taxon>
        <taxon>Euteleostomi</taxon>
        <taxon>Mammalia</taxon>
        <taxon>Eutheria</taxon>
        <taxon>Euarchontoglires</taxon>
        <taxon>Glires</taxon>
        <taxon>Rodentia</taxon>
        <taxon>Myomorpha</taxon>
        <taxon>Muroidea</taxon>
        <taxon>Cricetidae</taxon>
        <taxon>Arvicolinae</taxon>
        <taxon>Myodes</taxon>
    </lineage>
</organism>
<protein>
    <submittedName>
        <fullName evidence="1">Uncharacterized protein</fullName>
    </submittedName>
</protein>
<sequence>MLHPVAKPYSLLMDSIRRAGAACSYEFGKSYLISAIASCPLKSGSIIAPLFVFVNVCLQTTTLSGYRKPLNPIVEVVHFHFLHFAFSRGSHEAQVHLKLAIQPRMIPLLPLRELQRLDINPTFAFNYDHC</sequence>
<proteinExistence type="predicted"/>
<name>A0AAW0JWL5_MYOGA</name>
<accession>A0AAW0JWL5</accession>
<comment type="caution">
    <text evidence="1">The sequence shown here is derived from an EMBL/GenBank/DDBJ whole genome shotgun (WGS) entry which is preliminary data.</text>
</comment>
<evidence type="ECO:0000313" key="2">
    <source>
        <dbReference type="Proteomes" id="UP001488838"/>
    </source>
</evidence>
<dbReference type="AlphaFoldDB" id="A0AAW0JWL5"/>
<gene>
    <name evidence="1" type="ORF">U0070_018481</name>
</gene>
<keyword evidence="2" id="KW-1185">Reference proteome</keyword>
<reference evidence="1 2" key="1">
    <citation type="journal article" date="2023" name="bioRxiv">
        <title>Conserved and derived expression patterns and positive selection on dental genes reveal complex evolutionary context of ever-growing rodent molars.</title>
        <authorList>
            <person name="Calamari Z.T."/>
            <person name="Song A."/>
            <person name="Cohen E."/>
            <person name="Akter M."/>
            <person name="Roy R.D."/>
            <person name="Hallikas O."/>
            <person name="Christensen M.M."/>
            <person name="Li P."/>
            <person name="Marangoni P."/>
            <person name="Jernvall J."/>
            <person name="Klein O.D."/>
        </authorList>
    </citation>
    <scope>NUCLEOTIDE SEQUENCE [LARGE SCALE GENOMIC DNA]</scope>
    <source>
        <strain evidence="1">V071</strain>
    </source>
</reference>
<dbReference type="Proteomes" id="UP001488838">
    <property type="component" value="Unassembled WGS sequence"/>
</dbReference>